<evidence type="ECO:0000313" key="3">
    <source>
        <dbReference type="EMBL" id="NYD23721.1"/>
    </source>
</evidence>
<evidence type="ECO:0000256" key="1">
    <source>
        <dbReference type="SAM" id="Phobius"/>
    </source>
</evidence>
<sequence>MSTSLSGVRVHVVVGVLLSVLCVCLPVGPGRDGLYTLISFGCVALTAFGVRRNRPRAAGGWRFITAGIAAWACADLLWAVYTWVLDTSPFPSPADALYLTSYVLIACGFWRFVRARRGQGDPEGVIDSLIFTVGFVLVSWVLLMRPGLEAAGESTAARLLAAAYPLGDVLLLAFLVRLLTTSGGRTAAFRWLVVANALLLVADCAYQYSQMSEWYSGGLITLPWLLGYVSFAAAALHPSMRGLTDDAVRAPHARFTRGRLVALTLAGLVAPGTLLVQLALGSRLEAWAVALSSVVLFVLVILRMSGLLRRLDQQTSRLAEIARTDALTGLPNRRTGDAELARDVARAREEGLPLCVAVLDLDRFKLFNDTYGHQAGDQLLVQAAAAWRARLEHDGVGGGAGRSVMLGRWGGEEFLLILLGYDLAAAAAVLEPLRGVTPAGQTFSAGVAQWDGTESTAEVFARADAALYAAKEGGRDAVVRAPHPAAVG</sequence>
<feature type="transmembrane region" description="Helical" evidence="1">
    <location>
        <begin position="214"/>
        <end position="239"/>
    </location>
</feature>
<dbReference type="PROSITE" id="PS50887">
    <property type="entry name" value="GGDEF"/>
    <property type="match status" value="1"/>
</dbReference>
<dbReference type="SUPFAM" id="SSF55073">
    <property type="entry name" value="Nucleotide cyclase"/>
    <property type="match status" value="1"/>
</dbReference>
<feature type="transmembrane region" description="Helical" evidence="1">
    <location>
        <begin position="63"/>
        <end position="84"/>
    </location>
</feature>
<protein>
    <submittedName>
        <fullName evidence="3">Diguanylate cyclase (GGDEF)-like protein</fullName>
    </submittedName>
</protein>
<feature type="transmembrane region" description="Helical" evidence="1">
    <location>
        <begin position="34"/>
        <end position="51"/>
    </location>
</feature>
<feature type="transmembrane region" description="Helical" evidence="1">
    <location>
        <begin position="188"/>
        <end position="208"/>
    </location>
</feature>
<dbReference type="NCBIfam" id="TIGR00254">
    <property type="entry name" value="GGDEF"/>
    <property type="match status" value="1"/>
</dbReference>
<feature type="transmembrane region" description="Helical" evidence="1">
    <location>
        <begin position="96"/>
        <end position="113"/>
    </location>
</feature>
<dbReference type="InterPro" id="IPR050469">
    <property type="entry name" value="Diguanylate_Cyclase"/>
</dbReference>
<dbReference type="EMBL" id="JACCBB010000001">
    <property type="protein sequence ID" value="NYD23721.1"/>
    <property type="molecule type" value="Genomic_DNA"/>
</dbReference>
<dbReference type="GO" id="GO:0043709">
    <property type="term" value="P:cell adhesion involved in single-species biofilm formation"/>
    <property type="evidence" value="ECO:0007669"/>
    <property type="project" value="TreeGrafter"/>
</dbReference>
<dbReference type="RefSeq" id="WP_179753636.1">
    <property type="nucleotide sequence ID" value="NZ_BAAAGN010000011.1"/>
</dbReference>
<dbReference type="PANTHER" id="PTHR45138">
    <property type="entry name" value="REGULATORY COMPONENTS OF SENSORY TRANSDUCTION SYSTEM"/>
    <property type="match status" value="1"/>
</dbReference>
<dbReference type="SMART" id="SM00267">
    <property type="entry name" value="GGDEF"/>
    <property type="match status" value="1"/>
</dbReference>
<name>A0A7Y9J205_9ACTN</name>
<dbReference type="InterPro" id="IPR029787">
    <property type="entry name" value="Nucleotide_cyclase"/>
</dbReference>
<organism evidence="3 4">
    <name type="scientific">Kineococcus aurantiacus</name>
    <dbReference type="NCBI Taxonomy" id="37633"/>
    <lineage>
        <taxon>Bacteria</taxon>
        <taxon>Bacillati</taxon>
        <taxon>Actinomycetota</taxon>
        <taxon>Actinomycetes</taxon>
        <taxon>Kineosporiales</taxon>
        <taxon>Kineosporiaceae</taxon>
        <taxon>Kineococcus</taxon>
    </lineage>
</organism>
<feature type="transmembrane region" description="Helical" evidence="1">
    <location>
        <begin position="260"/>
        <end position="280"/>
    </location>
</feature>
<feature type="transmembrane region" description="Helical" evidence="1">
    <location>
        <begin position="125"/>
        <end position="143"/>
    </location>
</feature>
<feature type="domain" description="GGDEF" evidence="2">
    <location>
        <begin position="352"/>
        <end position="483"/>
    </location>
</feature>
<dbReference type="GO" id="GO:0052621">
    <property type="term" value="F:diguanylate cyclase activity"/>
    <property type="evidence" value="ECO:0007669"/>
    <property type="project" value="TreeGrafter"/>
</dbReference>
<keyword evidence="4" id="KW-1185">Reference proteome</keyword>
<keyword evidence="1" id="KW-0472">Membrane</keyword>
<dbReference type="Pfam" id="PF00990">
    <property type="entry name" value="GGDEF"/>
    <property type="match status" value="1"/>
</dbReference>
<feature type="transmembrane region" description="Helical" evidence="1">
    <location>
        <begin position="7"/>
        <end position="28"/>
    </location>
</feature>
<evidence type="ECO:0000259" key="2">
    <source>
        <dbReference type="PROSITE" id="PS50887"/>
    </source>
</evidence>
<dbReference type="Gene3D" id="3.30.70.270">
    <property type="match status" value="1"/>
</dbReference>
<accession>A0A7Y9J205</accession>
<dbReference type="PANTHER" id="PTHR45138:SF9">
    <property type="entry name" value="DIGUANYLATE CYCLASE DGCM-RELATED"/>
    <property type="match status" value="1"/>
</dbReference>
<dbReference type="GO" id="GO:0005886">
    <property type="term" value="C:plasma membrane"/>
    <property type="evidence" value="ECO:0007669"/>
    <property type="project" value="TreeGrafter"/>
</dbReference>
<evidence type="ECO:0000313" key="4">
    <source>
        <dbReference type="Proteomes" id="UP000521922"/>
    </source>
</evidence>
<dbReference type="CDD" id="cd01949">
    <property type="entry name" value="GGDEF"/>
    <property type="match status" value="1"/>
</dbReference>
<dbReference type="InterPro" id="IPR000160">
    <property type="entry name" value="GGDEF_dom"/>
</dbReference>
<reference evidence="3 4" key="1">
    <citation type="submission" date="2020-07" db="EMBL/GenBank/DDBJ databases">
        <title>Sequencing the genomes of 1000 actinobacteria strains.</title>
        <authorList>
            <person name="Klenk H.-P."/>
        </authorList>
    </citation>
    <scope>NUCLEOTIDE SEQUENCE [LARGE SCALE GENOMIC DNA]</scope>
    <source>
        <strain evidence="3 4">DSM 7487</strain>
    </source>
</reference>
<dbReference type="AlphaFoldDB" id="A0A7Y9J205"/>
<dbReference type="Proteomes" id="UP000521922">
    <property type="component" value="Unassembled WGS sequence"/>
</dbReference>
<proteinExistence type="predicted"/>
<feature type="transmembrane region" description="Helical" evidence="1">
    <location>
        <begin position="286"/>
        <end position="308"/>
    </location>
</feature>
<comment type="caution">
    <text evidence="3">The sequence shown here is derived from an EMBL/GenBank/DDBJ whole genome shotgun (WGS) entry which is preliminary data.</text>
</comment>
<dbReference type="InterPro" id="IPR043128">
    <property type="entry name" value="Rev_trsase/Diguanyl_cyclase"/>
</dbReference>
<feature type="transmembrane region" description="Helical" evidence="1">
    <location>
        <begin position="155"/>
        <end position="176"/>
    </location>
</feature>
<keyword evidence="1" id="KW-0812">Transmembrane</keyword>
<dbReference type="GO" id="GO:1902201">
    <property type="term" value="P:negative regulation of bacterial-type flagellum-dependent cell motility"/>
    <property type="evidence" value="ECO:0007669"/>
    <property type="project" value="TreeGrafter"/>
</dbReference>
<gene>
    <name evidence="3" type="ORF">BJ968_003261</name>
</gene>
<keyword evidence="1" id="KW-1133">Transmembrane helix</keyword>